<accession>A0A1Y0I6I5</accession>
<dbReference type="GO" id="GO:0016491">
    <property type="term" value="F:oxidoreductase activity"/>
    <property type="evidence" value="ECO:0007669"/>
    <property type="project" value="UniProtKB-KW"/>
</dbReference>
<keyword evidence="8" id="KW-1185">Reference proteome</keyword>
<evidence type="ECO:0000313" key="8">
    <source>
        <dbReference type="Proteomes" id="UP000196027"/>
    </source>
</evidence>
<proteinExistence type="inferred from homology"/>
<dbReference type="KEGG" id="ome:OLMES_1765"/>
<dbReference type="Proteomes" id="UP000196027">
    <property type="component" value="Chromosome"/>
</dbReference>
<evidence type="ECO:0000256" key="2">
    <source>
        <dbReference type="ARBA" id="ARBA00006484"/>
    </source>
</evidence>
<dbReference type="EMBL" id="CP021425">
    <property type="protein sequence ID" value="ARU55840.1"/>
    <property type="molecule type" value="Genomic_DNA"/>
</dbReference>
<evidence type="ECO:0000256" key="3">
    <source>
        <dbReference type="ARBA" id="ARBA00022857"/>
    </source>
</evidence>
<comment type="similarity">
    <text evidence="2 6">Belongs to the short-chain dehydrogenases/reductases (SDR) family.</text>
</comment>
<dbReference type="PANTHER" id="PTHR42808:SF3">
    <property type="entry name" value="HYDROXYSTEROID DEHYDROGENASE-LIKE PROTEIN 2"/>
    <property type="match status" value="1"/>
</dbReference>
<dbReference type="PRINTS" id="PR00080">
    <property type="entry name" value="SDRFAMILY"/>
</dbReference>
<evidence type="ECO:0000256" key="1">
    <source>
        <dbReference type="ARBA" id="ARBA00004275"/>
    </source>
</evidence>
<comment type="subcellular location">
    <subcellularLocation>
        <location evidence="1">Peroxisome</location>
    </subcellularLocation>
</comment>
<organism evidence="7 8">
    <name type="scientific">Oleiphilus messinensis</name>
    <dbReference type="NCBI Taxonomy" id="141451"/>
    <lineage>
        <taxon>Bacteria</taxon>
        <taxon>Pseudomonadati</taxon>
        <taxon>Pseudomonadota</taxon>
        <taxon>Gammaproteobacteria</taxon>
        <taxon>Oceanospirillales</taxon>
        <taxon>Oleiphilaceae</taxon>
        <taxon>Oleiphilus</taxon>
    </lineage>
</organism>
<evidence type="ECO:0000256" key="6">
    <source>
        <dbReference type="RuleBase" id="RU000363"/>
    </source>
</evidence>
<dbReference type="PROSITE" id="PS00061">
    <property type="entry name" value="ADH_SHORT"/>
    <property type="match status" value="1"/>
</dbReference>
<dbReference type="AlphaFoldDB" id="A0A1Y0I6I5"/>
<sequence>MNSELSNSPVQTESLKGKTCFITGASRGIGREIALKLAAEGANLVLAAKSAEPHPKLPGTIFSVAEEVTRAGGQALPLQLNVQDEAQIKECIDQAADHFGSLDILINNAGAIKLQGVEKLPVKRFDLMYQVNTRAVMAASQAALPWLKASGHAHILNLSPPLNLDPAWFANYAPYTITKYGMSMLTIGMAKEFKKFNISVNSLWPKTIIATAAVEFEAGNPALMKGARTPAIMADAAIRLLSTIPGAISGQTLVDEDWLRSCGQDNFDAYKNDPDYTGKLFPDLYV</sequence>
<dbReference type="NCBIfam" id="NF006133">
    <property type="entry name" value="PRK08278.1"/>
    <property type="match status" value="1"/>
</dbReference>
<evidence type="ECO:0000256" key="4">
    <source>
        <dbReference type="ARBA" id="ARBA00023002"/>
    </source>
</evidence>
<name>A0A1Y0I6I5_9GAMM</name>
<reference evidence="7 8" key="1">
    <citation type="submission" date="2017-05" db="EMBL/GenBank/DDBJ databases">
        <title>Genomic insights into alkan degradation activity of Oleiphilus messinensis.</title>
        <authorList>
            <person name="Kozyavkin S.A."/>
            <person name="Slesarev A.I."/>
            <person name="Golyshin P.N."/>
            <person name="Korzhenkov A."/>
            <person name="Golyshina O.N."/>
            <person name="Toshchakov S.V."/>
        </authorList>
    </citation>
    <scope>NUCLEOTIDE SEQUENCE [LARGE SCALE GENOMIC DNA]</scope>
    <source>
        <strain evidence="7 8">ME102</strain>
    </source>
</reference>
<dbReference type="GO" id="GO:0016787">
    <property type="term" value="F:hydrolase activity"/>
    <property type="evidence" value="ECO:0007669"/>
    <property type="project" value="UniProtKB-KW"/>
</dbReference>
<dbReference type="InterPro" id="IPR020904">
    <property type="entry name" value="Sc_DH/Rdtase_CS"/>
</dbReference>
<protein>
    <submittedName>
        <fullName evidence="7">Hydrolase of the alpha/beta-hydrolase fold-like protein</fullName>
    </submittedName>
</protein>
<dbReference type="InterPro" id="IPR002347">
    <property type="entry name" value="SDR_fam"/>
</dbReference>
<keyword evidence="4" id="KW-0560">Oxidoreductase</keyword>
<keyword evidence="3" id="KW-0521">NADP</keyword>
<dbReference type="PANTHER" id="PTHR42808">
    <property type="entry name" value="HYDROXYSTEROID DEHYDROGENASE-LIKE PROTEIN 2"/>
    <property type="match status" value="1"/>
</dbReference>
<dbReference type="SUPFAM" id="SSF51735">
    <property type="entry name" value="NAD(P)-binding Rossmann-fold domains"/>
    <property type="match status" value="1"/>
</dbReference>
<evidence type="ECO:0000256" key="5">
    <source>
        <dbReference type="ARBA" id="ARBA00023140"/>
    </source>
</evidence>
<dbReference type="OrthoDB" id="9810935at2"/>
<dbReference type="FunFam" id="3.40.50.720:FF:000301">
    <property type="entry name" value="Hydroxysteroid dehydrogenase like 2"/>
    <property type="match status" value="1"/>
</dbReference>
<dbReference type="Gene3D" id="3.40.50.720">
    <property type="entry name" value="NAD(P)-binding Rossmann-like Domain"/>
    <property type="match status" value="1"/>
</dbReference>
<dbReference type="RefSeq" id="WP_087460899.1">
    <property type="nucleotide sequence ID" value="NZ_CP021425.1"/>
</dbReference>
<evidence type="ECO:0000313" key="7">
    <source>
        <dbReference type="EMBL" id="ARU55840.1"/>
    </source>
</evidence>
<dbReference type="Pfam" id="PF00106">
    <property type="entry name" value="adh_short"/>
    <property type="match status" value="1"/>
</dbReference>
<dbReference type="PRINTS" id="PR00081">
    <property type="entry name" value="GDHRDH"/>
</dbReference>
<keyword evidence="7" id="KW-0378">Hydrolase</keyword>
<dbReference type="InterPro" id="IPR036291">
    <property type="entry name" value="NAD(P)-bd_dom_sf"/>
</dbReference>
<keyword evidence="5" id="KW-0576">Peroxisome</keyword>
<dbReference type="InterPro" id="IPR051935">
    <property type="entry name" value="HSDL2"/>
</dbReference>
<gene>
    <name evidence="7" type="ORF">OLMES_1765</name>
</gene>